<evidence type="ECO:0000256" key="1">
    <source>
        <dbReference type="SAM" id="Coils"/>
    </source>
</evidence>
<name>A0ABQ2RW55_9DEIO</name>
<organism evidence="3 4">
    <name type="scientific">Deinococcus seoulensis</name>
    <dbReference type="NCBI Taxonomy" id="1837379"/>
    <lineage>
        <taxon>Bacteria</taxon>
        <taxon>Thermotogati</taxon>
        <taxon>Deinococcota</taxon>
        <taxon>Deinococci</taxon>
        <taxon>Deinococcales</taxon>
        <taxon>Deinococcaceae</taxon>
        <taxon>Deinococcus</taxon>
    </lineage>
</organism>
<dbReference type="InterPro" id="IPR036465">
    <property type="entry name" value="vWFA_dom_sf"/>
</dbReference>
<protein>
    <recommendedName>
        <fullName evidence="2">VWFA domain-containing protein</fullName>
    </recommendedName>
</protein>
<dbReference type="InterPro" id="IPR051266">
    <property type="entry name" value="CLCR"/>
</dbReference>
<accession>A0ABQ2RW55</accession>
<dbReference type="PROSITE" id="PS50234">
    <property type="entry name" value="VWFA"/>
    <property type="match status" value="1"/>
</dbReference>
<dbReference type="PANTHER" id="PTHR10579:SF43">
    <property type="entry name" value="ZINC FINGER (C3HC4-TYPE RING FINGER) FAMILY PROTEIN"/>
    <property type="match status" value="1"/>
</dbReference>
<reference evidence="4" key="1">
    <citation type="journal article" date="2019" name="Int. J. Syst. Evol. Microbiol.">
        <title>The Global Catalogue of Microorganisms (GCM) 10K type strain sequencing project: providing services to taxonomists for standard genome sequencing and annotation.</title>
        <authorList>
            <consortium name="The Broad Institute Genomics Platform"/>
            <consortium name="The Broad Institute Genome Sequencing Center for Infectious Disease"/>
            <person name="Wu L."/>
            <person name="Ma J."/>
        </authorList>
    </citation>
    <scope>NUCLEOTIDE SEQUENCE [LARGE SCALE GENOMIC DNA]</scope>
    <source>
        <strain evidence="4">JCM 31404</strain>
    </source>
</reference>
<dbReference type="SUPFAM" id="SSF53300">
    <property type="entry name" value="vWA-like"/>
    <property type="match status" value="1"/>
</dbReference>
<keyword evidence="1" id="KW-0175">Coiled coil</keyword>
<dbReference type="PANTHER" id="PTHR10579">
    <property type="entry name" value="CALCIUM-ACTIVATED CHLORIDE CHANNEL REGULATOR"/>
    <property type="match status" value="1"/>
</dbReference>
<proteinExistence type="predicted"/>
<dbReference type="InterPro" id="IPR002035">
    <property type="entry name" value="VWF_A"/>
</dbReference>
<keyword evidence="4" id="KW-1185">Reference proteome</keyword>
<gene>
    <name evidence="3" type="ORF">GCM10008959_36780</name>
</gene>
<evidence type="ECO:0000313" key="4">
    <source>
        <dbReference type="Proteomes" id="UP000634308"/>
    </source>
</evidence>
<feature type="coiled-coil region" evidence="1">
    <location>
        <begin position="357"/>
        <end position="384"/>
    </location>
</feature>
<evidence type="ECO:0000313" key="3">
    <source>
        <dbReference type="EMBL" id="GGR71780.1"/>
    </source>
</evidence>
<dbReference type="RefSeq" id="WP_189066444.1">
    <property type="nucleotide sequence ID" value="NZ_BMQM01000037.1"/>
</dbReference>
<dbReference type="Pfam" id="PF00092">
    <property type="entry name" value="VWA"/>
    <property type="match status" value="1"/>
</dbReference>
<dbReference type="SMART" id="SM00327">
    <property type="entry name" value="VWA"/>
    <property type="match status" value="1"/>
</dbReference>
<dbReference type="EMBL" id="BMQM01000037">
    <property type="protein sequence ID" value="GGR71780.1"/>
    <property type="molecule type" value="Genomic_DNA"/>
</dbReference>
<dbReference type="Gene3D" id="3.40.50.410">
    <property type="entry name" value="von Willebrand factor, type A domain"/>
    <property type="match status" value="1"/>
</dbReference>
<sequence>MNITFEVTPARPVPATPTVTDFLITVTPAATPGPAPLDLALVIDTSGSMGGLPLEMARAAANGLLTRLGPDDRVTLATFSGGPVLHAPLQPVGDGRALQAHLSRLRATGGTALHAGWQLGAGLLLGARHPNRLPSVLLLTDGRPNVGEHRPAVLAADLAHALTQGVSTSVVGTGLRYNERLLERLAGAGDGHFHHAERSDGLPALFQTELAHLQRTVARHATLRADGLEVLDVLNDLPRSGYDLRLPPLRAGQSLRLVCRVRVSGGQSVGFLLTWTDLQGEAQAEPVTFTVPLLTGAAWDVPTEHPAVVQERLSLLAARAQRELAGYLDTGDVGRALDTLTRSRRHLLRAQARGVRVAAELEELGELERRVARGERQVHRAEVTVFTGATWLHLPTDPPRLAGWVDFEWSVLGASLIATQAPWVRAQRWWTLPESGALFLGAPRHHLRAAYLLDRQGFVTEWSQPDGRTRRLGYPATLDDLVRVLRLAFFDETGFRQLPWVTTMDEETDADLRDAWNRAYGHLLDLPAPVAGGAGPLTPEQQKTDVLRARHLQPTVRQIGHLRALLDARLREDRTCGQEQAARGAAPCRRGRAS</sequence>
<feature type="domain" description="VWFA" evidence="2">
    <location>
        <begin position="38"/>
        <end position="210"/>
    </location>
</feature>
<comment type="caution">
    <text evidence="3">The sequence shown here is derived from an EMBL/GenBank/DDBJ whole genome shotgun (WGS) entry which is preliminary data.</text>
</comment>
<dbReference type="Proteomes" id="UP000634308">
    <property type="component" value="Unassembled WGS sequence"/>
</dbReference>
<evidence type="ECO:0000259" key="2">
    <source>
        <dbReference type="PROSITE" id="PS50234"/>
    </source>
</evidence>